<organism evidence="1 2">
    <name type="scientific">Endocarpon pusillum</name>
    <dbReference type="NCBI Taxonomy" id="364733"/>
    <lineage>
        <taxon>Eukaryota</taxon>
        <taxon>Fungi</taxon>
        <taxon>Dikarya</taxon>
        <taxon>Ascomycota</taxon>
        <taxon>Pezizomycotina</taxon>
        <taxon>Eurotiomycetes</taxon>
        <taxon>Chaetothyriomycetidae</taxon>
        <taxon>Verrucariales</taxon>
        <taxon>Verrucariaceae</taxon>
        <taxon>Endocarpon</taxon>
    </lineage>
</organism>
<gene>
    <name evidence="1" type="ORF">GJ744_005598</name>
</gene>
<evidence type="ECO:0000313" key="2">
    <source>
        <dbReference type="Proteomes" id="UP000606974"/>
    </source>
</evidence>
<name>A0A8H7AN49_9EURO</name>
<dbReference type="AlphaFoldDB" id="A0A8H7AN49"/>
<accession>A0A8H7AN49</accession>
<keyword evidence="2" id="KW-1185">Reference proteome</keyword>
<evidence type="ECO:0000313" key="1">
    <source>
        <dbReference type="EMBL" id="KAF7511052.1"/>
    </source>
</evidence>
<dbReference type="EMBL" id="JAACFV010000024">
    <property type="protein sequence ID" value="KAF7511052.1"/>
    <property type="molecule type" value="Genomic_DNA"/>
</dbReference>
<dbReference type="Proteomes" id="UP000606974">
    <property type="component" value="Unassembled WGS sequence"/>
</dbReference>
<sequence length="83" mass="9804">MLRYELFFPGSGGKRLEDWLSVDIDGLECSSAVRTQSNPSKQLLQAAAREQECWQHRRKRTRNQERLCNAINFEQRDFFLDVI</sequence>
<proteinExistence type="predicted"/>
<reference evidence="1" key="1">
    <citation type="submission" date="2020-02" db="EMBL/GenBank/DDBJ databases">
        <authorList>
            <person name="Palmer J.M."/>
        </authorList>
    </citation>
    <scope>NUCLEOTIDE SEQUENCE</scope>
    <source>
        <strain evidence="1">EPUS1.4</strain>
        <tissue evidence="1">Thallus</tissue>
    </source>
</reference>
<comment type="caution">
    <text evidence="1">The sequence shown here is derived from an EMBL/GenBank/DDBJ whole genome shotgun (WGS) entry which is preliminary data.</text>
</comment>
<protein>
    <submittedName>
        <fullName evidence="1">Uncharacterized protein</fullName>
    </submittedName>
</protein>